<proteinExistence type="predicted"/>
<dbReference type="AlphaFoldDB" id="A0AB34GL95"/>
<dbReference type="Proteomes" id="UP001159641">
    <property type="component" value="Unassembled WGS sequence"/>
</dbReference>
<reference evidence="1 2" key="1">
    <citation type="submission" date="2022-11" db="EMBL/GenBank/DDBJ databases">
        <title>Whole genome sequence of Eschrichtius robustus ER-17-0199.</title>
        <authorList>
            <person name="Bruniche-Olsen A."/>
            <person name="Black A.N."/>
            <person name="Fields C.J."/>
            <person name="Walden K."/>
            <person name="Dewoody J.A."/>
        </authorList>
    </citation>
    <scope>NUCLEOTIDE SEQUENCE [LARGE SCALE GENOMIC DNA]</scope>
    <source>
        <strain evidence="1">ER-17-0199</strain>
        <tissue evidence="1">Blubber</tissue>
    </source>
</reference>
<evidence type="ECO:0000313" key="1">
    <source>
        <dbReference type="EMBL" id="KAJ8780361.1"/>
    </source>
</evidence>
<keyword evidence="2" id="KW-1185">Reference proteome</keyword>
<gene>
    <name evidence="1" type="ORF">J1605_011625</name>
</gene>
<comment type="caution">
    <text evidence="1">The sequence shown here is derived from an EMBL/GenBank/DDBJ whole genome shotgun (WGS) entry which is preliminary data.</text>
</comment>
<accession>A0AB34GL95</accession>
<sequence>MIAFDWVASEVRKKQKHASVGIAEFQRKRYFQEEMLPLPAVEPHVEELLSVPAAMLPKGPLQSVQVSGSRQVTTALAQHKGLTVSTRARLPCVDIRARVKGGPHFCNLLAHLQSPGGQLPEIHGWGFGKEIKDTLI</sequence>
<dbReference type="EMBL" id="JAIQCJ010002160">
    <property type="protein sequence ID" value="KAJ8780361.1"/>
    <property type="molecule type" value="Genomic_DNA"/>
</dbReference>
<protein>
    <submittedName>
        <fullName evidence="1">Uncharacterized protein</fullName>
    </submittedName>
</protein>
<name>A0AB34GL95_ESCRO</name>
<evidence type="ECO:0000313" key="2">
    <source>
        <dbReference type="Proteomes" id="UP001159641"/>
    </source>
</evidence>
<organism evidence="1 2">
    <name type="scientific">Eschrichtius robustus</name>
    <name type="common">California gray whale</name>
    <name type="synonym">Eschrichtius gibbosus</name>
    <dbReference type="NCBI Taxonomy" id="9764"/>
    <lineage>
        <taxon>Eukaryota</taxon>
        <taxon>Metazoa</taxon>
        <taxon>Chordata</taxon>
        <taxon>Craniata</taxon>
        <taxon>Vertebrata</taxon>
        <taxon>Euteleostomi</taxon>
        <taxon>Mammalia</taxon>
        <taxon>Eutheria</taxon>
        <taxon>Laurasiatheria</taxon>
        <taxon>Artiodactyla</taxon>
        <taxon>Whippomorpha</taxon>
        <taxon>Cetacea</taxon>
        <taxon>Mysticeti</taxon>
        <taxon>Eschrichtiidae</taxon>
        <taxon>Eschrichtius</taxon>
    </lineage>
</organism>